<dbReference type="NCBIfam" id="TIGR01933">
    <property type="entry name" value="hflK"/>
    <property type="match status" value="1"/>
</dbReference>
<feature type="compositionally biased region" description="Gly residues" evidence="7">
    <location>
        <begin position="8"/>
        <end position="31"/>
    </location>
</feature>
<protein>
    <recommendedName>
        <fullName evidence="6">Protein HflK</fullName>
    </recommendedName>
</protein>
<keyword evidence="4" id="KW-1133">Transmembrane helix</keyword>
<comment type="subcellular location">
    <subcellularLocation>
        <location evidence="1">Membrane</location>
        <topology evidence="1">Single-pass membrane protein</topology>
    </subcellularLocation>
</comment>
<evidence type="ECO:0000256" key="1">
    <source>
        <dbReference type="ARBA" id="ARBA00004167"/>
    </source>
</evidence>
<evidence type="ECO:0000259" key="8">
    <source>
        <dbReference type="SMART" id="SM00244"/>
    </source>
</evidence>
<keyword evidence="3" id="KW-0812">Transmembrane</keyword>
<evidence type="ECO:0000256" key="3">
    <source>
        <dbReference type="ARBA" id="ARBA00022692"/>
    </source>
</evidence>
<evidence type="ECO:0000256" key="4">
    <source>
        <dbReference type="ARBA" id="ARBA00022989"/>
    </source>
</evidence>
<evidence type="ECO:0000256" key="7">
    <source>
        <dbReference type="SAM" id="MobiDB-lite"/>
    </source>
</evidence>
<dbReference type="PANTHER" id="PTHR43327:SF2">
    <property type="entry name" value="MODULATOR OF FTSH PROTEASE HFLK"/>
    <property type="match status" value="1"/>
</dbReference>
<comment type="similarity">
    <text evidence="2 6">Belongs to the band 7/mec-2 family. HflK subfamily.</text>
</comment>
<dbReference type="InterPro" id="IPR036013">
    <property type="entry name" value="Band_7/SPFH_dom_sf"/>
</dbReference>
<keyword evidence="10" id="KW-1185">Reference proteome</keyword>
<dbReference type="InterPro" id="IPR020980">
    <property type="entry name" value="Membrane_HflK_N"/>
</dbReference>
<dbReference type="Gene3D" id="3.30.479.30">
    <property type="entry name" value="Band 7 domain"/>
    <property type="match status" value="1"/>
</dbReference>
<dbReference type="RefSeq" id="WP_379953490.1">
    <property type="nucleotide sequence ID" value="NZ_JAUYVI010000001.1"/>
</dbReference>
<evidence type="ECO:0000313" key="10">
    <source>
        <dbReference type="Proteomes" id="UP001230156"/>
    </source>
</evidence>
<dbReference type="Proteomes" id="UP001230156">
    <property type="component" value="Unassembled WGS sequence"/>
</dbReference>
<dbReference type="EMBL" id="JAUYVI010000001">
    <property type="protein sequence ID" value="MDQ7246119.1"/>
    <property type="molecule type" value="Genomic_DNA"/>
</dbReference>
<dbReference type="InterPro" id="IPR050710">
    <property type="entry name" value="Band7/mec-2_domain"/>
</dbReference>
<dbReference type="Pfam" id="PF12221">
    <property type="entry name" value="HflK_N"/>
    <property type="match status" value="1"/>
</dbReference>
<proteinExistence type="inferred from homology"/>
<name>A0ABU0YEI8_9PROT</name>
<dbReference type="CDD" id="cd03404">
    <property type="entry name" value="SPFH_HflK"/>
    <property type="match status" value="1"/>
</dbReference>
<sequence length="396" mass="42415">MAWNNQGGPWGGGGKSPWGRGSGPSGGGGGNRPPDFEEMLRRGQDRMKSVLPGGFGSWRGLGLAVGVLVALWGATGFYVVNPGEVGVETVFGVYREPPVQPGLHWNYPLPIGRVETPDVQSRYSTEIGFRRAGSVGGGTEVQGESLMLTKDENIIKIEAVVLWRIRPDQVQRYLFEIQDPADSVKKAVESAIREIIGQSEFQAATTADRSKIEAQATALAQKMLDSYHAGISVEQVSLQDVGAPQEVIEAFLDVQRASNDATSAVNDAQAYRNKVVQGAQGQAVQMLRQAEAYKAEKIANADGEAQRFLSVYAQYKLDPSLTERRIYLESMQNIFGGMNKVLIDQSAGGTGAVPYLPLDQLLKRGGTGSTGNAPATTTMPQPDMNQQSASPAGASQ</sequence>
<dbReference type="GO" id="GO:0008233">
    <property type="term" value="F:peptidase activity"/>
    <property type="evidence" value="ECO:0007669"/>
    <property type="project" value="UniProtKB-KW"/>
</dbReference>
<dbReference type="SUPFAM" id="SSF117892">
    <property type="entry name" value="Band 7/SPFH domain"/>
    <property type="match status" value="1"/>
</dbReference>
<dbReference type="GO" id="GO:0006508">
    <property type="term" value="P:proteolysis"/>
    <property type="evidence" value="ECO:0007669"/>
    <property type="project" value="UniProtKB-KW"/>
</dbReference>
<dbReference type="InterPro" id="IPR001107">
    <property type="entry name" value="Band_7"/>
</dbReference>
<dbReference type="InterPro" id="IPR010201">
    <property type="entry name" value="HflK"/>
</dbReference>
<comment type="caution">
    <text evidence="9">The sequence shown here is derived from an EMBL/GenBank/DDBJ whole genome shotgun (WGS) entry which is preliminary data.</text>
</comment>
<dbReference type="PANTHER" id="PTHR43327">
    <property type="entry name" value="STOMATIN-LIKE PROTEIN 2, MITOCHONDRIAL"/>
    <property type="match status" value="1"/>
</dbReference>
<evidence type="ECO:0000313" key="9">
    <source>
        <dbReference type="EMBL" id="MDQ7246119.1"/>
    </source>
</evidence>
<dbReference type="Pfam" id="PF01145">
    <property type="entry name" value="Band_7"/>
    <property type="match status" value="1"/>
</dbReference>
<feature type="compositionally biased region" description="Polar residues" evidence="7">
    <location>
        <begin position="370"/>
        <end position="396"/>
    </location>
</feature>
<comment type="function">
    <text evidence="6">HflC and HflK could encode or regulate a protease.</text>
</comment>
<accession>A0ABU0YEI8</accession>
<evidence type="ECO:0000256" key="6">
    <source>
        <dbReference type="RuleBase" id="RU364113"/>
    </source>
</evidence>
<organism evidence="9 10">
    <name type="scientific">Dongia sedimenti</name>
    <dbReference type="NCBI Taxonomy" id="3064282"/>
    <lineage>
        <taxon>Bacteria</taxon>
        <taxon>Pseudomonadati</taxon>
        <taxon>Pseudomonadota</taxon>
        <taxon>Alphaproteobacteria</taxon>
        <taxon>Rhodospirillales</taxon>
        <taxon>Dongiaceae</taxon>
        <taxon>Dongia</taxon>
    </lineage>
</organism>
<dbReference type="SMART" id="SM00244">
    <property type="entry name" value="PHB"/>
    <property type="match status" value="1"/>
</dbReference>
<keyword evidence="5" id="KW-0472">Membrane</keyword>
<reference evidence="10" key="1">
    <citation type="submission" date="2023-08" db="EMBL/GenBank/DDBJ databases">
        <title>Rhodospirillaceae gen. nov., a novel taxon isolated from the Yangtze River Yuezi River estuary sludge.</title>
        <authorList>
            <person name="Ruan L."/>
        </authorList>
    </citation>
    <scope>NUCLEOTIDE SEQUENCE [LARGE SCALE GENOMIC DNA]</scope>
    <source>
        <strain evidence="10">R-7</strain>
    </source>
</reference>
<feature type="region of interest" description="Disordered" evidence="7">
    <location>
        <begin position="1"/>
        <end position="37"/>
    </location>
</feature>
<keyword evidence="9" id="KW-0645">Protease</keyword>
<keyword evidence="9" id="KW-0378">Hydrolase</keyword>
<comment type="subunit">
    <text evidence="6">HflC and HflK may interact to form a multimeric complex.</text>
</comment>
<evidence type="ECO:0000256" key="2">
    <source>
        <dbReference type="ARBA" id="ARBA00006971"/>
    </source>
</evidence>
<gene>
    <name evidence="9" type="primary">hflK</name>
    <name evidence="9" type="ORF">Q8A70_00510</name>
</gene>
<evidence type="ECO:0000256" key="5">
    <source>
        <dbReference type="ARBA" id="ARBA00023136"/>
    </source>
</evidence>
<feature type="region of interest" description="Disordered" evidence="7">
    <location>
        <begin position="364"/>
        <end position="396"/>
    </location>
</feature>
<feature type="domain" description="Band 7" evidence="8">
    <location>
        <begin position="75"/>
        <end position="255"/>
    </location>
</feature>